<dbReference type="FunFam" id="2.130.10.10:FF:000883">
    <property type="entry name" value="Putative acyl-activating enzyme 19"/>
    <property type="match status" value="1"/>
</dbReference>
<accession>A0A200PXA7</accession>
<proteinExistence type="predicted"/>
<dbReference type="Pfam" id="PF00550">
    <property type="entry name" value="PP-binding"/>
    <property type="match status" value="1"/>
</dbReference>
<reference evidence="5" key="1">
    <citation type="journal article" date="2017" name="Mol. Plant">
        <title>The Genome of Medicinal Plant Macleaya cordata Provides New Insights into Benzylisoquinoline Alkaloids Metabolism.</title>
        <authorList>
            <person name="Liu X."/>
            <person name="Liu Y."/>
            <person name="Huang P."/>
            <person name="Ma Y."/>
            <person name="Qing Z."/>
            <person name="Tang Q."/>
            <person name="Cao H."/>
            <person name="Cheng P."/>
            <person name="Zheng Y."/>
            <person name="Yuan Z."/>
            <person name="Zhou Y."/>
            <person name="Liu J."/>
            <person name="Tang Z."/>
            <person name="Zhuo Y."/>
            <person name="Zhang Y."/>
            <person name="Yu L."/>
            <person name="Huang J."/>
            <person name="Yang P."/>
            <person name="Peng Q."/>
            <person name="Zhang J."/>
            <person name="Jiang W."/>
            <person name="Zhang Z."/>
            <person name="Lin K."/>
            <person name="Ro D.K."/>
            <person name="Chen X."/>
            <person name="Xiong X."/>
            <person name="Shang Y."/>
            <person name="Huang S."/>
            <person name="Zeng J."/>
        </authorList>
    </citation>
    <scope>NUCLEOTIDE SEQUENCE [LARGE SCALE GENOMIC DNA]</scope>
    <source>
        <strain evidence="5">BLH2017</strain>
        <tissue evidence="5">Root</tissue>
    </source>
</reference>
<dbReference type="InParanoid" id="A0A200PXA7"/>
<dbReference type="InterPro" id="IPR042099">
    <property type="entry name" value="ANL_N_sf"/>
</dbReference>
<evidence type="ECO:0000259" key="4">
    <source>
        <dbReference type="Pfam" id="PF13570"/>
    </source>
</evidence>
<evidence type="ECO:0000259" key="1">
    <source>
        <dbReference type="Pfam" id="PF00501"/>
    </source>
</evidence>
<evidence type="ECO:0000259" key="3">
    <source>
        <dbReference type="Pfam" id="PF13193"/>
    </source>
</evidence>
<dbReference type="Gene3D" id="3.30.300.30">
    <property type="match status" value="1"/>
</dbReference>
<dbReference type="InterPro" id="IPR009081">
    <property type="entry name" value="PP-bd_ACP"/>
</dbReference>
<feature type="domain" description="AMP-binding enzyme C-terminal" evidence="3">
    <location>
        <begin position="490"/>
        <end position="568"/>
    </location>
</feature>
<gene>
    <name evidence="5" type="ORF">BVC80_9095g40</name>
</gene>
<dbReference type="InterPro" id="IPR025110">
    <property type="entry name" value="AMP-bd_C"/>
</dbReference>
<dbReference type="FunCoup" id="A0A200PXA7">
    <property type="interactions" value="2438"/>
</dbReference>
<dbReference type="SUPFAM" id="SSF56801">
    <property type="entry name" value="Acetyl-CoA synthetase-like"/>
    <property type="match status" value="1"/>
</dbReference>
<feature type="domain" description="Pyrrolo-quinoline quinone repeat" evidence="4">
    <location>
        <begin position="797"/>
        <end position="1153"/>
    </location>
</feature>
<dbReference type="Gene3D" id="1.10.1200.10">
    <property type="entry name" value="ACP-like"/>
    <property type="match status" value="1"/>
</dbReference>
<dbReference type="InterPro" id="IPR000873">
    <property type="entry name" value="AMP-dep_synth/lig_dom"/>
</dbReference>
<dbReference type="STRING" id="56857.A0A200PXA7"/>
<dbReference type="Pfam" id="PF00501">
    <property type="entry name" value="AMP-binding"/>
    <property type="match status" value="1"/>
</dbReference>
<evidence type="ECO:0000313" key="6">
    <source>
        <dbReference type="Proteomes" id="UP000195402"/>
    </source>
</evidence>
<dbReference type="InterPro" id="IPR002372">
    <property type="entry name" value="PQQ_rpt_dom"/>
</dbReference>
<dbReference type="OrthoDB" id="408177at2759"/>
<dbReference type="Gene3D" id="2.130.10.10">
    <property type="entry name" value="YVTN repeat-like/Quinoprotein amine dehydrogenase"/>
    <property type="match status" value="2"/>
</dbReference>
<dbReference type="AlphaFoldDB" id="A0A200PXA7"/>
<comment type="caution">
    <text evidence="5">The sequence shown here is derived from an EMBL/GenBank/DDBJ whole genome shotgun (WGS) entry which is preliminary data.</text>
</comment>
<dbReference type="InterPro" id="IPR015943">
    <property type="entry name" value="WD40/YVTN_repeat-like_dom_sf"/>
</dbReference>
<dbReference type="InterPro" id="IPR020845">
    <property type="entry name" value="AMP-binding_CS"/>
</dbReference>
<dbReference type="InterPro" id="IPR011047">
    <property type="entry name" value="Quinoprotein_ADH-like_sf"/>
</dbReference>
<dbReference type="Pfam" id="PF13193">
    <property type="entry name" value="AMP-binding_C"/>
    <property type="match status" value="1"/>
</dbReference>
<feature type="domain" description="AMP-dependent synthetase/ligase" evidence="1">
    <location>
        <begin position="97"/>
        <end position="421"/>
    </location>
</feature>
<dbReference type="CDD" id="cd05930">
    <property type="entry name" value="A_NRPS"/>
    <property type="match status" value="1"/>
</dbReference>
<dbReference type="FunFam" id="3.40.50.12780:FF:000049">
    <property type="entry name" value="Putative acyl-activating enzyme 19"/>
    <property type="match status" value="1"/>
</dbReference>
<dbReference type="SMART" id="SM00564">
    <property type="entry name" value="PQQ"/>
    <property type="match status" value="2"/>
</dbReference>
<sequence>MAEEGGKEKPCCISHEFFRVASRNPNKIAVVHASVESLSSRIRRVLDGGNDPNTIRPKGYIHDKEAVYNVKESSNVVSLTGDQSSELQEMASAPKILGIYMTPSLEYIVTVLSVLRCGEAFLPLDPSWPNERILSIVSSAKVDLIIKCKSSFDKSDSHQLDKSDWLADDSSCPILFMSMKGNCKEYFDQSDLVWPCESRKKLMFCYLMYTSGSTGKPKGVCGTEKGLLNRYLWMQELFPLHEEETLLFKTSISFIDHLQEFLSAILTCTPLVIPPFQELQANPLCVVDFLKAYCISRLTIVPSVMRAILPATGSHYSMRIRKSLHVLVLSGEVLPISLWDVLSKLLPETTILNLYGSTEVSGDCTYFDCKRLPMILEEEVLSSVPIGLPIVNCDIVLVGEQNEPNEGELYVGGLCTSIGYFTDPAITSLDYVKLPQDSGVCEGPPFLDSRDQLYFKTGDFAKRLHSGDLVFLGRKDRTIKLNGQRFALEEIEHVLREHQDVVDAAVISQKGQGVQTYLGAYIVLKGKVESHEILISSVKSWLSKKIPPAMIPNRYLCIDSLPVSSTGKVDYASLSGSAFFIKQSQNHTDVTQCDHGLLQVVKEAFCDALMVKEVADDTDFFVMGGNSIAAAQVAHKLGINMRCLYAFPTPSKLQNAILVSELSYKDELTIDGDQKEKLKGRKINTFHSSDSMTPVHNNKLLGSSIRIPSGKKDDSPVSSKYLKVESNLYTNSIGITSRGRNPWISGFCKSTVCSFSRCNKMLCEEEHGVNDVRKACWAVQTPRDRKGSMHEMWKVHLRSCVDASPLVILKDGEIYLFIGSHSHMFLCVDAISGFPRWEVKLEGRIECSAAIVDDFSQVVVGCYKGKIYFLDFATGNLFWAFQTLGEVKSQPAVDKHRHLIWCGSYDHNLYALDYKNHFCVYKVSCGGSIYGSPSIDMVRNMLYVASTRGRVTALSIEASPFITEWVYELEAPVFGSLSISSPHGHVICCLVDGHVIVLSLSGSIVWKAITGGPIFAGACISYALPSQVVICSRNGSVYSFELEGGDLVWEYNIGDPITSSAFVDENMQLISDPSDPSDPSDRLVCICSSSGSIYLLRINLHTLQMRNQPDNNLLGPIVQEFAKMDLPGDVFSSPVMIGGRIFVGCRDDYVHCMGVEIFNEKTS</sequence>
<organism evidence="5 6">
    <name type="scientific">Macleaya cordata</name>
    <name type="common">Five-seeded plume-poppy</name>
    <name type="synonym">Bocconia cordata</name>
    <dbReference type="NCBI Taxonomy" id="56857"/>
    <lineage>
        <taxon>Eukaryota</taxon>
        <taxon>Viridiplantae</taxon>
        <taxon>Streptophyta</taxon>
        <taxon>Embryophyta</taxon>
        <taxon>Tracheophyta</taxon>
        <taxon>Spermatophyta</taxon>
        <taxon>Magnoliopsida</taxon>
        <taxon>Ranunculales</taxon>
        <taxon>Papaveraceae</taxon>
        <taxon>Papaveroideae</taxon>
        <taxon>Macleaya</taxon>
    </lineage>
</organism>
<dbReference type="InterPro" id="IPR045851">
    <property type="entry name" value="AMP-bd_C_sf"/>
</dbReference>
<dbReference type="PROSITE" id="PS00455">
    <property type="entry name" value="AMP_BINDING"/>
    <property type="match status" value="1"/>
</dbReference>
<feature type="domain" description="Carrier" evidence="2">
    <location>
        <begin position="599"/>
        <end position="637"/>
    </location>
</feature>
<dbReference type="InterPro" id="IPR052091">
    <property type="entry name" value="Beta-ala_Activ/Resist"/>
</dbReference>
<dbReference type="Proteomes" id="UP000195402">
    <property type="component" value="Unassembled WGS sequence"/>
</dbReference>
<dbReference type="GO" id="GO:0016874">
    <property type="term" value="F:ligase activity"/>
    <property type="evidence" value="ECO:0007669"/>
    <property type="project" value="UniProtKB-KW"/>
</dbReference>
<dbReference type="InterPro" id="IPR036736">
    <property type="entry name" value="ACP-like_sf"/>
</dbReference>
<dbReference type="Gene3D" id="3.40.50.12780">
    <property type="entry name" value="N-terminal domain of ligase-like"/>
    <property type="match status" value="1"/>
</dbReference>
<evidence type="ECO:0000313" key="5">
    <source>
        <dbReference type="EMBL" id="OVA02848.1"/>
    </source>
</evidence>
<protein>
    <submittedName>
        <fullName evidence="5">AMP-dependent synthetase/ligase</fullName>
    </submittedName>
</protein>
<dbReference type="SUPFAM" id="SSF47336">
    <property type="entry name" value="ACP-like"/>
    <property type="match status" value="1"/>
</dbReference>
<dbReference type="EMBL" id="MVGT01003947">
    <property type="protein sequence ID" value="OVA02848.1"/>
    <property type="molecule type" value="Genomic_DNA"/>
</dbReference>
<dbReference type="PANTHER" id="PTHR44394:SF1">
    <property type="entry name" value="BETA-ALANINE-ACTIVATING ENZYME"/>
    <property type="match status" value="1"/>
</dbReference>
<keyword evidence="6" id="KW-1185">Reference proteome</keyword>
<name>A0A200PXA7_MACCD</name>
<dbReference type="GO" id="GO:0043041">
    <property type="term" value="P:amino acid activation for nonribosomal peptide biosynthetic process"/>
    <property type="evidence" value="ECO:0007669"/>
    <property type="project" value="TreeGrafter"/>
</dbReference>
<dbReference type="OMA" id="NGNVICC"/>
<dbReference type="PANTHER" id="PTHR44394">
    <property type="entry name" value="BETA-ALANINE-ACTIVATING ENZYME"/>
    <property type="match status" value="1"/>
</dbReference>
<keyword evidence="5" id="KW-0436">Ligase</keyword>
<evidence type="ECO:0000259" key="2">
    <source>
        <dbReference type="Pfam" id="PF00550"/>
    </source>
</evidence>
<dbReference type="InterPro" id="IPR018391">
    <property type="entry name" value="PQQ_b-propeller_rpt"/>
</dbReference>
<dbReference type="SUPFAM" id="SSF50998">
    <property type="entry name" value="Quinoprotein alcohol dehydrogenase-like"/>
    <property type="match status" value="1"/>
</dbReference>
<dbReference type="Pfam" id="PF13570">
    <property type="entry name" value="Beta-prop_ACSF4"/>
    <property type="match status" value="1"/>
</dbReference>